<evidence type="ECO:0000313" key="3">
    <source>
        <dbReference type="Proteomes" id="UP000229307"/>
    </source>
</evidence>
<dbReference type="InterPro" id="IPR005031">
    <property type="entry name" value="COQ10_START"/>
</dbReference>
<sequence length="147" mass="16812">MVHLSDSVIINRPVEEVYRIASDVANHPKYIPYFKKCRVLARDGTHIFVERTAEINGKVFSWLGSIVFEEKNSLFWFQQVDGPLKGMTGEWIFEQVPEGTKLTITHNVVFKVPVIGKLLELYAAGNYVSKSAKNTLRSLKENIEKEK</sequence>
<feature type="domain" description="Coenzyme Q-binding protein COQ10 START" evidence="1">
    <location>
        <begin position="10"/>
        <end position="120"/>
    </location>
</feature>
<accession>A0A2M7SE58</accession>
<dbReference type="Gene3D" id="3.30.530.20">
    <property type="match status" value="1"/>
</dbReference>
<comment type="caution">
    <text evidence="2">The sequence shown here is derived from an EMBL/GenBank/DDBJ whole genome shotgun (WGS) entry which is preliminary data.</text>
</comment>
<dbReference type="AlphaFoldDB" id="A0A2M7SE58"/>
<dbReference type="Proteomes" id="UP000229307">
    <property type="component" value="Unassembled WGS sequence"/>
</dbReference>
<protein>
    <recommendedName>
        <fullName evidence="1">Coenzyme Q-binding protein COQ10 START domain-containing protein</fullName>
    </recommendedName>
</protein>
<name>A0A2M7SE58_9BACT</name>
<dbReference type="SUPFAM" id="SSF55961">
    <property type="entry name" value="Bet v1-like"/>
    <property type="match status" value="1"/>
</dbReference>
<dbReference type="Pfam" id="PF03364">
    <property type="entry name" value="Polyketide_cyc"/>
    <property type="match status" value="1"/>
</dbReference>
<organism evidence="2 3">
    <name type="scientific">Candidatus Desantisbacteria bacterium CG_4_10_14_0_8_um_filter_48_22</name>
    <dbReference type="NCBI Taxonomy" id="1974543"/>
    <lineage>
        <taxon>Bacteria</taxon>
        <taxon>Candidatus Desantisiibacteriota</taxon>
    </lineage>
</organism>
<reference evidence="3" key="1">
    <citation type="submission" date="2017-09" db="EMBL/GenBank/DDBJ databases">
        <title>Depth-based differentiation of microbial function through sediment-hosted aquifers and enrichment of novel symbionts in the deep terrestrial subsurface.</title>
        <authorList>
            <person name="Probst A.J."/>
            <person name="Ladd B."/>
            <person name="Jarett J.K."/>
            <person name="Geller-Mcgrath D.E."/>
            <person name="Sieber C.M.K."/>
            <person name="Emerson J.B."/>
            <person name="Anantharaman K."/>
            <person name="Thomas B.C."/>
            <person name="Malmstrom R."/>
            <person name="Stieglmeier M."/>
            <person name="Klingl A."/>
            <person name="Woyke T."/>
            <person name="Ryan C.M."/>
            <person name="Banfield J.F."/>
        </authorList>
    </citation>
    <scope>NUCLEOTIDE SEQUENCE [LARGE SCALE GENOMIC DNA]</scope>
</reference>
<dbReference type="InterPro" id="IPR023393">
    <property type="entry name" value="START-like_dom_sf"/>
</dbReference>
<gene>
    <name evidence="2" type="ORF">COY52_02870</name>
</gene>
<evidence type="ECO:0000313" key="2">
    <source>
        <dbReference type="EMBL" id="PIZ17764.1"/>
    </source>
</evidence>
<dbReference type="EMBL" id="PFMR01000086">
    <property type="protein sequence ID" value="PIZ17764.1"/>
    <property type="molecule type" value="Genomic_DNA"/>
</dbReference>
<evidence type="ECO:0000259" key="1">
    <source>
        <dbReference type="Pfam" id="PF03364"/>
    </source>
</evidence>
<proteinExistence type="predicted"/>